<gene>
    <name evidence="1" type="ORF">SHKM778_45780</name>
</gene>
<dbReference type="EMBL" id="AP035768">
    <property type="protein sequence ID" value="BFO18190.1"/>
    <property type="molecule type" value="Genomic_DNA"/>
</dbReference>
<evidence type="ECO:0000313" key="1">
    <source>
        <dbReference type="EMBL" id="BFO18190.1"/>
    </source>
</evidence>
<reference evidence="1" key="1">
    <citation type="submission" date="2024-06" db="EMBL/GenBank/DDBJ databases">
        <authorList>
            <consortium name="consrtm"/>
            <person name="Uemura M."/>
            <person name="Terahara T."/>
        </authorList>
    </citation>
    <scope>NUCLEOTIDE SEQUENCE</scope>
    <source>
        <strain evidence="1">KM77-8</strain>
    </source>
</reference>
<accession>A0AAT9HL89</accession>
<organism evidence="1">
    <name type="scientific">Streptomyces haneummycinicus</name>
    <dbReference type="NCBI Taxonomy" id="3074435"/>
    <lineage>
        <taxon>Bacteria</taxon>
        <taxon>Bacillati</taxon>
        <taxon>Actinomycetota</taxon>
        <taxon>Actinomycetes</taxon>
        <taxon>Kitasatosporales</taxon>
        <taxon>Streptomycetaceae</taxon>
        <taxon>Streptomyces</taxon>
    </lineage>
</organism>
<sequence length="98" mass="10748">MALAVVRDLREIRAPVSTEELEQFGTDVLAGFVLARASAGLADGTIRGDVGHLEQIRSWFGRPLWEMEPADADAYFGKVPRARPAAPGWLARRPWSSS</sequence>
<dbReference type="AlphaFoldDB" id="A0AAT9HL89"/>
<proteinExistence type="predicted"/>
<protein>
    <submittedName>
        <fullName evidence="1">Uncharacterized protein</fullName>
    </submittedName>
</protein>
<name>A0AAT9HL89_9ACTN</name>
<reference evidence="1" key="2">
    <citation type="submission" date="2024-07" db="EMBL/GenBank/DDBJ databases">
        <title>Streptomyces haneummycinica sp. nov., a new antibiotic-producing actinobacterium isolated from marine sediment.</title>
        <authorList>
            <person name="Uemura M."/>
            <person name="Hamada M."/>
            <person name="Hirano S."/>
            <person name="Kobayashi K."/>
            <person name="Ohshiro T."/>
            <person name="Kobayashi T."/>
            <person name="Terahara T."/>
        </authorList>
    </citation>
    <scope>NUCLEOTIDE SEQUENCE</scope>
    <source>
        <strain evidence="1">KM77-8</strain>
    </source>
</reference>